<dbReference type="InterPro" id="IPR000793">
    <property type="entry name" value="ATP_synth_asu_C"/>
</dbReference>
<dbReference type="GO" id="GO:0046933">
    <property type="term" value="F:proton-transporting ATP synthase activity, rotational mechanism"/>
    <property type="evidence" value="ECO:0007669"/>
    <property type="project" value="UniProtKB-UniRule"/>
</dbReference>
<evidence type="ECO:0000256" key="16">
    <source>
        <dbReference type="ARBA" id="ARBA00080980"/>
    </source>
</evidence>
<comment type="subunit">
    <text evidence="13">F-type ATPases have 2 components, CF(1) - the catalytic core - and CF(0) - the membrane proton channel. CF(1) has five subunits: alpha(3), beta(3), gamma(1), delta(1), epsilon(1). CF(0) has three main subunits: a(1), b(2) and c(9-12). The alpha and beta chains form an alternating ring which encloses part of the gamma chain. CF(1) is attached to CF(0) by a central stalk formed by the gamma and epsilon chains, while a peripheral stalk is formed by the delta and b chains.</text>
</comment>
<keyword evidence="18" id="KW-0378">Hydrolase</keyword>
<feature type="binding site" evidence="17">
    <location>
        <begin position="169"/>
        <end position="176"/>
    </location>
    <ligand>
        <name>ATP</name>
        <dbReference type="ChEBI" id="CHEBI:30616"/>
    </ligand>
</feature>
<dbReference type="Gene3D" id="1.20.150.20">
    <property type="entry name" value="ATP synthase alpha/beta chain, C-terminal domain"/>
    <property type="match status" value="1"/>
</dbReference>
<dbReference type="InterPro" id="IPR000194">
    <property type="entry name" value="ATPase_F1/V1/A1_a/bsu_nucl-bd"/>
</dbReference>
<evidence type="ECO:0000313" key="18">
    <source>
        <dbReference type="EMBL" id="AYN65153.1"/>
    </source>
</evidence>
<dbReference type="Gene3D" id="2.40.30.20">
    <property type="match status" value="1"/>
</dbReference>
<dbReference type="Gene3D" id="3.40.50.300">
    <property type="entry name" value="P-loop containing nucleotide triphosphate hydrolases"/>
    <property type="match status" value="1"/>
</dbReference>
<evidence type="ECO:0000256" key="11">
    <source>
        <dbReference type="ARBA" id="ARBA00023310"/>
    </source>
</evidence>
<keyword evidence="9 17" id="KW-0472">Membrane</keyword>
<evidence type="ECO:0000256" key="7">
    <source>
        <dbReference type="ARBA" id="ARBA00022967"/>
    </source>
</evidence>
<accession>A0A2K9YSA5</accession>
<keyword evidence="11 17" id="KW-0066">ATP synthesis</keyword>
<evidence type="ECO:0000256" key="12">
    <source>
        <dbReference type="ARBA" id="ARBA00048383"/>
    </source>
</evidence>
<evidence type="ECO:0000256" key="6">
    <source>
        <dbReference type="ARBA" id="ARBA00022840"/>
    </source>
</evidence>
<dbReference type="GO" id="GO:0005524">
    <property type="term" value="F:ATP binding"/>
    <property type="evidence" value="ECO:0007669"/>
    <property type="project" value="UniProtKB-UniRule"/>
</dbReference>
<dbReference type="InterPro" id="IPR004100">
    <property type="entry name" value="ATPase_F1/V1/A1_a/bsu_N"/>
</dbReference>
<evidence type="ECO:0000256" key="8">
    <source>
        <dbReference type="ARBA" id="ARBA00023065"/>
    </source>
</evidence>
<dbReference type="NCBIfam" id="NF009884">
    <property type="entry name" value="PRK13343.1"/>
    <property type="match status" value="1"/>
</dbReference>
<comment type="similarity">
    <text evidence="2 17">Belongs to the ATPase alpha/beta chains family.</text>
</comment>
<organism evidence="18 19">
    <name type="scientific">Metamycoplasma hominis</name>
    <name type="common">Mycoplasma hominis</name>
    <dbReference type="NCBI Taxonomy" id="2098"/>
    <lineage>
        <taxon>Bacteria</taxon>
        <taxon>Bacillati</taxon>
        <taxon>Mycoplasmatota</taxon>
        <taxon>Mycoplasmoidales</taxon>
        <taxon>Metamycoplasmataceae</taxon>
        <taxon>Metamycoplasma</taxon>
    </lineage>
</organism>
<evidence type="ECO:0000256" key="3">
    <source>
        <dbReference type="ARBA" id="ARBA00012473"/>
    </source>
</evidence>
<dbReference type="GeneID" id="89679092"/>
<dbReference type="Pfam" id="PF00306">
    <property type="entry name" value="ATP-synt_ab_C"/>
    <property type="match status" value="1"/>
</dbReference>
<evidence type="ECO:0000256" key="17">
    <source>
        <dbReference type="HAMAP-Rule" id="MF_01346"/>
    </source>
</evidence>
<feature type="site" description="Required for activity" evidence="17">
    <location>
        <position position="362"/>
    </location>
</feature>
<dbReference type="GO" id="GO:0005886">
    <property type="term" value="C:plasma membrane"/>
    <property type="evidence" value="ECO:0007669"/>
    <property type="project" value="UniProtKB-SubCell"/>
</dbReference>
<dbReference type="FunFam" id="3.40.50.300:FF:000002">
    <property type="entry name" value="ATP synthase subunit alpha"/>
    <property type="match status" value="1"/>
</dbReference>
<name>A0A2K9YSA5_METHO</name>
<dbReference type="InterPro" id="IPR027417">
    <property type="entry name" value="P-loop_NTPase"/>
</dbReference>
<dbReference type="Pfam" id="PF02874">
    <property type="entry name" value="ATP-synt_ab_N"/>
    <property type="match status" value="1"/>
</dbReference>
<dbReference type="RefSeq" id="WP_012855303.1">
    <property type="nucleotide sequence ID" value="NZ_CP009677.1"/>
</dbReference>
<comment type="subcellular location">
    <subcellularLocation>
        <location evidence="1 17">Cell membrane</location>
        <topology evidence="1 17">Peripheral membrane protein</topology>
    </subcellularLocation>
</comment>
<dbReference type="OMA" id="INQRDNW"/>
<dbReference type="NCBIfam" id="TIGR00962">
    <property type="entry name" value="atpA"/>
    <property type="match status" value="1"/>
</dbReference>
<dbReference type="InterPro" id="IPR005294">
    <property type="entry name" value="ATP_synth_F1_asu"/>
</dbReference>
<dbReference type="EC" id="7.1.2.2" evidence="3 17"/>
<evidence type="ECO:0000256" key="4">
    <source>
        <dbReference type="ARBA" id="ARBA00022448"/>
    </source>
</evidence>
<keyword evidence="6 17" id="KW-0067">ATP-binding</keyword>
<evidence type="ECO:0000256" key="2">
    <source>
        <dbReference type="ARBA" id="ARBA00008936"/>
    </source>
</evidence>
<dbReference type="CDD" id="cd18116">
    <property type="entry name" value="ATP-synt_F1_alpha_N"/>
    <property type="match status" value="1"/>
</dbReference>
<dbReference type="PANTHER" id="PTHR48082">
    <property type="entry name" value="ATP SYNTHASE SUBUNIT ALPHA, MITOCHONDRIAL"/>
    <property type="match status" value="1"/>
</dbReference>
<evidence type="ECO:0000256" key="9">
    <source>
        <dbReference type="ARBA" id="ARBA00023136"/>
    </source>
</evidence>
<dbReference type="SUPFAM" id="SSF52540">
    <property type="entry name" value="P-loop containing nucleoside triphosphate hydrolases"/>
    <property type="match status" value="1"/>
</dbReference>
<reference evidence="18 19" key="2">
    <citation type="submission" date="2018-10" db="EMBL/GenBank/DDBJ databases">
        <title>Detection and isolation of Mycoplasma hominis as a predominant microorganism from pelvic cavity of patient with salpingitis and tubo-ovarian abscess.</title>
        <authorList>
            <person name="Guschin A.E."/>
            <person name="Khayrullina G.A."/>
            <person name="Rakovskaya I.V."/>
            <person name="Shelenkov A.A."/>
            <person name="Shagin D.A."/>
        </authorList>
    </citation>
    <scope>NUCLEOTIDE SEQUENCE [LARGE SCALE GENOMIC DNA]</scope>
    <source>
        <strain evidence="19">TOA</strain>
    </source>
</reference>
<evidence type="ECO:0000256" key="13">
    <source>
        <dbReference type="ARBA" id="ARBA00065879"/>
    </source>
</evidence>
<dbReference type="InterPro" id="IPR038376">
    <property type="entry name" value="ATP_synth_asu_C_sf"/>
</dbReference>
<dbReference type="GO" id="GO:0016787">
    <property type="term" value="F:hydrolase activity"/>
    <property type="evidence" value="ECO:0007669"/>
    <property type="project" value="UniProtKB-KW"/>
</dbReference>
<keyword evidence="4 17" id="KW-0813">Transport</keyword>
<protein>
    <recommendedName>
        <fullName evidence="14 17">ATP synthase subunit alpha</fullName>
        <ecNumber evidence="3 17">7.1.2.2</ecNumber>
    </recommendedName>
    <alternativeName>
        <fullName evidence="15 17">ATP synthase F1 sector subunit alpha</fullName>
    </alternativeName>
    <alternativeName>
        <fullName evidence="16 17">F-ATPase subunit alpha</fullName>
    </alternativeName>
</protein>
<dbReference type="InterPro" id="IPR023366">
    <property type="entry name" value="ATP_synth_asu-like_sf"/>
</dbReference>
<evidence type="ECO:0000256" key="1">
    <source>
        <dbReference type="ARBA" id="ARBA00004202"/>
    </source>
</evidence>
<dbReference type="Proteomes" id="UP000029712">
    <property type="component" value="Chromosome"/>
</dbReference>
<dbReference type="OrthoDB" id="9803053at2"/>
<evidence type="ECO:0000313" key="19">
    <source>
        <dbReference type="Proteomes" id="UP000029712"/>
    </source>
</evidence>
<dbReference type="Pfam" id="PF00006">
    <property type="entry name" value="ATP-synt_ab"/>
    <property type="match status" value="1"/>
</dbReference>
<dbReference type="CDD" id="cd01132">
    <property type="entry name" value="F1-ATPase_alpha_CD"/>
    <property type="match status" value="1"/>
</dbReference>
<keyword evidence="5 17" id="KW-0547">Nucleotide-binding</keyword>
<dbReference type="HAMAP" id="MF_01346">
    <property type="entry name" value="ATP_synth_alpha_bact"/>
    <property type="match status" value="1"/>
</dbReference>
<evidence type="ECO:0000256" key="14">
    <source>
        <dbReference type="ARBA" id="ARBA00069868"/>
    </source>
</evidence>
<dbReference type="SUPFAM" id="SSF47917">
    <property type="entry name" value="C-terminal domain of alpha and beta subunits of F1 ATP synthase"/>
    <property type="match status" value="1"/>
</dbReference>
<evidence type="ECO:0000256" key="15">
    <source>
        <dbReference type="ARBA" id="ARBA00076569"/>
    </source>
</evidence>
<dbReference type="EMBL" id="CP033021">
    <property type="protein sequence ID" value="AYN65153.1"/>
    <property type="molecule type" value="Genomic_DNA"/>
</dbReference>
<keyword evidence="8 17" id="KW-0406">Ion transport</keyword>
<dbReference type="PANTHER" id="PTHR48082:SF2">
    <property type="entry name" value="ATP SYNTHASE SUBUNIT ALPHA, MITOCHONDRIAL"/>
    <property type="match status" value="1"/>
</dbReference>
<dbReference type="InterPro" id="IPR036121">
    <property type="entry name" value="ATPase_F1/V1/A1_a/bsu_N_sf"/>
</dbReference>
<dbReference type="CDD" id="cd18113">
    <property type="entry name" value="ATP-synt_F1_alpha_C"/>
    <property type="match status" value="1"/>
</dbReference>
<proteinExistence type="inferred from homology"/>
<dbReference type="InterPro" id="IPR020003">
    <property type="entry name" value="ATPase_a/bsu_AS"/>
</dbReference>
<reference evidence="18 19" key="1">
    <citation type="submission" date="2014-08" db="EMBL/GenBank/DDBJ databases">
        <authorList>
            <person name="Kuleshov K."/>
            <person name="Dedkov V."/>
            <person name="Markelov M."/>
            <person name="Pimkina E."/>
        </authorList>
    </citation>
    <scope>NUCLEOTIDE SEQUENCE [LARGE SCALE GENOMIC DNA]</scope>
    <source>
        <strain evidence="19">TOA</strain>
    </source>
</reference>
<dbReference type="AlphaFoldDB" id="A0A2K9YSA5"/>
<gene>
    <name evidence="17" type="primary">atpA</name>
    <name evidence="18" type="ORF">KN71_000250</name>
</gene>
<sequence length="527" mass="58393">MSLEPNDLSAIIKAQIKHFNEDISKQEIGRVITVGDGIALVSGLSNVEYGELVKFESGVIGMALNLEEDLVGIVVMGDDRNIVENSTVYRTKQVISTPVGNHLSGRVLDALANPIDGKGPIQYEYTRPIFKIAPGVMTRKEVNQPLETGILAIDAMIPIGKGQRELIIGDRQTGKTAIAIDAILNQKGRNVYCIYVAVGQKNSTIAQIVDQLAKHDALKYTTIISASASDSAPLQYIAPYTGITIAEEWMARGKDVLIIYDDLSKHAVAYRTLSLLLRRPPGREAYPGDVFYIHSQLLERAARVNSDYGGGSITALPIIETQAEDIAAYIPTNVISITDGQIFTKEALFNSGQRPAIDIGYSVSRVGSAAQTKLTKKVVSSLKLELAQYNEMLAFAQFGSDLDQATRTVLDHGAKVYELLKQPQYSPYSSIEQIIILFCTKYRLINVIPKEQILKYKTDILNYFRTNPNAINTLRAVSEANDWTNELVEKLYNEIISFNELFVKTIPLYNKDLYQPVPELPWKVCKK</sequence>
<evidence type="ECO:0000256" key="5">
    <source>
        <dbReference type="ARBA" id="ARBA00022741"/>
    </source>
</evidence>
<keyword evidence="17" id="KW-0375">Hydrogen ion transport</keyword>
<dbReference type="GO" id="GO:0043531">
    <property type="term" value="F:ADP binding"/>
    <property type="evidence" value="ECO:0007669"/>
    <property type="project" value="TreeGrafter"/>
</dbReference>
<comment type="catalytic activity">
    <reaction evidence="12 17">
        <text>ATP + H2O + 4 H(+)(in) = ADP + phosphate + 5 H(+)(out)</text>
        <dbReference type="Rhea" id="RHEA:57720"/>
        <dbReference type="ChEBI" id="CHEBI:15377"/>
        <dbReference type="ChEBI" id="CHEBI:15378"/>
        <dbReference type="ChEBI" id="CHEBI:30616"/>
        <dbReference type="ChEBI" id="CHEBI:43474"/>
        <dbReference type="ChEBI" id="CHEBI:456216"/>
        <dbReference type="EC" id="7.1.2.2"/>
    </reaction>
</comment>
<dbReference type="SUPFAM" id="SSF50615">
    <property type="entry name" value="N-terminal domain of alpha and beta subunits of F1 ATP synthase"/>
    <property type="match status" value="1"/>
</dbReference>
<keyword evidence="17" id="KW-1003">Cell membrane</keyword>
<dbReference type="PROSITE" id="PS00152">
    <property type="entry name" value="ATPASE_ALPHA_BETA"/>
    <property type="match status" value="1"/>
</dbReference>
<comment type="function">
    <text evidence="17">Produces ATP from ADP in the presence of a proton gradient across the membrane. The alpha chain is a regulatory subunit.</text>
</comment>
<dbReference type="GO" id="GO:0045259">
    <property type="term" value="C:proton-transporting ATP synthase complex"/>
    <property type="evidence" value="ECO:0007669"/>
    <property type="project" value="UniProtKB-KW"/>
</dbReference>
<dbReference type="InterPro" id="IPR033732">
    <property type="entry name" value="ATP_synth_F1_a_nt-bd_dom"/>
</dbReference>
<evidence type="ECO:0000256" key="10">
    <source>
        <dbReference type="ARBA" id="ARBA00023196"/>
    </source>
</evidence>
<keyword evidence="10 17" id="KW-0139">CF(1)</keyword>
<keyword evidence="7 17" id="KW-1278">Translocase</keyword>